<dbReference type="EMBL" id="JENX01000125">
    <property type="protein sequence ID" value="KEI14057.1"/>
    <property type="molecule type" value="Genomic_DNA"/>
</dbReference>
<geneLocation type="plasmid" evidence="2 3">
    <name>p1Ch9693</name>
</geneLocation>
<dbReference type="RefSeq" id="WP_039230550.1">
    <property type="nucleotide sequence ID" value="NZ_CM003349.1"/>
</dbReference>
<evidence type="ECO:0000313" key="3">
    <source>
        <dbReference type="Proteomes" id="UP000027937"/>
    </source>
</evidence>
<protein>
    <recommendedName>
        <fullName evidence="1">DUF488 domain-containing protein</fullName>
    </recommendedName>
</protein>
<gene>
    <name evidence="2" type="ORF">Z960_p0058</name>
</gene>
<comment type="caution">
    <text evidence="2">The sequence shown here is derived from an EMBL/GenBank/DDBJ whole genome shotgun (WGS) entry which is preliminary data.</text>
</comment>
<feature type="domain" description="DUF488" evidence="1">
    <location>
        <begin position="15"/>
        <end position="118"/>
    </location>
</feature>
<dbReference type="Pfam" id="PF22751">
    <property type="entry name" value="DUF488-N3a"/>
    <property type="match status" value="1"/>
</dbReference>
<proteinExistence type="predicted"/>
<accession>A0ABR4TAU6</accession>
<dbReference type="InterPro" id="IPR054495">
    <property type="entry name" value="DUF488-N3a"/>
</dbReference>
<sequence>MLYTSYLNKLNALPKDTPKMLITRFIPKWFNIKKYPNTYLKRELAPSQDLLLRFKKDNDWDEYIENFTKEMEARQDMKEALNKMLEYLRKGNDVVLICYEKDYKHCHRSLIGKWVQSQGIEWKEYNF</sequence>
<name>A0ABR4TAU6_CLOHA</name>
<dbReference type="Proteomes" id="UP000027937">
    <property type="component" value="Plasmid p1Ch9693"/>
</dbReference>
<keyword evidence="3" id="KW-1185">Reference proteome</keyword>
<organism evidence="2 3">
    <name type="scientific">Clostridium haemolyticum NCTC 9693</name>
    <dbReference type="NCBI Taxonomy" id="1443114"/>
    <lineage>
        <taxon>Bacteria</taxon>
        <taxon>Bacillati</taxon>
        <taxon>Bacillota</taxon>
        <taxon>Clostridia</taxon>
        <taxon>Eubacteriales</taxon>
        <taxon>Clostridiaceae</taxon>
        <taxon>Clostridium</taxon>
    </lineage>
</organism>
<evidence type="ECO:0000313" key="2">
    <source>
        <dbReference type="EMBL" id="KEI14057.1"/>
    </source>
</evidence>
<evidence type="ECO:0000259" key="1">
    <source>
        <dbReference type="Pfam" id="PF22751"/>
    </source>
</evidence>
<keyword evidence="2" id="KW-0614">Plasmid</keyword>
<reference evidence="3" key="1">
    <citation type="journal article" date="2014" name="PLoS ONE">
        <title>Plasmidome interchange between Clostridium botulinum, Clostridium novyi and Clostridium haemolyticum converts strains of independent lineages into distinctly different pathogens.</title>
        <authorList>
            <person name="Skarin H."/>
            <person name="Segerman B."/>
        </authorList>
    </citation>
    <scope>NUCLEOTIDE SEQUENCE [LARGE SCALE GENOMIC DNA]</scope>
    <source>
        <strain evidence="3">NCTC 9693</strain>
    </source>
</reference>